<comment type="caution">
    <text evidence="12">The sequence shown here is derived from an EMBL/GenBank/DDBJ whole genome shotgun (WGS) entry which is preliminary data.</text>
</comment>
<dbReference type="AlphaFoldDB" id="A0AAV5FBP3"/>
<feature type="compositionally biased region" description="Low complexity" evidence="10">
    <location>
        <begin position="43"/>
        <end position="58"/>
    </location>
</feature>
<evidence type="ECO:0000256" key="4">
    <source>
        <dbReference type="ARBA" id="ARBA00022833"/>
    </source>
</evidence>
<dbReference type="Proteomes" id="UP001054889">
    <property type="component" value="Unassembled WGS sequence"/>
</dbReference>
<feature type="region of interest" description="Disordered" evidence="10">
    <location>
        <begin position="1"/>
        <end position="67"/>
    </location>
</feature>
<reference evidence="12" key="1">
    <citation type="journal article" date="2018" name="DNA Res.">
        <title>Multiple hybrid de novo genome assembly of finger millet, an orphan allotetraploid crop.</title>
        <authorList>
            <person name="Hatakeyama M."/>
            <person name="Aluri S."/>
            <person name="Balachadran M.T."/>
            <person name="Sivarajan S.R."/>
            <person name="Patrignani A."/>
            <person name="Gruter S."/>
            <person name="Poveda L."/>
            <person name="Shimizu-Inatsugi R."/>
            <person name="Baeten J."/>
            <person name="Francoijs K.J."/>
            <person name="Nataraja K.N."/>
            <person name="Reddy Y.A.N."/>
            <person name="Phadnis S."/>
            <person name="Ravikumar R.L."/>
            <person name="Schlapbach R."/>
            <person name="Sreeman S.M."/>
            <person name="Shimizu K.K."/>
        </authorList>
    </citation>
    <scope>NUCLEOTIDE SEQUENCE</scope>
</reference>
<evidence type="ECO:0000256" key="10">
    <source>
        <dbReference type="SAM" id="MobiDB-lite"/>
    </source>
</evidence>
<dbReference type="SUPFAM" id="SSF103612">
    <property type="entry name" value="SBT domain"/>
    <property type="match status" value="1"/>
</dbReference>
<dbReference type="PANTHER" id="PTHR31251:SF209">
    <property type="entry name" value="SQUAMOSA PROMOTER-BINDING-LIKE PROTEIN 13"/>
    <property type="match status" value="1"/>
</dbReference>
<dbReference type="GO" id="GO:0003677">
    <property type="term" value="F:DNA binding"/>
    <property type="evidence" value="ECO:0007669"/>
    <property type="project" value="UniProtKB-KW"/>
</dbReference>
<dbReference type="InterPro" id="IPR036893">
    <property type="entry name" value="SBP_sf"/>
</dbReference>
<keyword evidence="8" id="KW-0539">Nucleus</keyword>
<evidence type="ECO:0000313" key="12">
    <source>
        <dbReference type="EMBL" id="GJN32391.1"/>
    </source>
</evidence>
<feature type="compositionally biased region" description="Basic and acidic residues" evidence="10">
    <location>
        <begin position="175"/>
        <end position="185"/>
    </location>
</feature>
<dbReference type="EMBL" id="BQKI01000084">
    <property type="protein sequence ID" value="GJN32391.1"/>
    <property type="molecule type" value="Genomic_DNA"/>
</dbReference>
<reference evidence="12" key="2">
    <citation type="submission" date="2021-12" db="EMBL/GenBank/DDBJ databases">
        <title>Resequencing data analysis of finger millet.</title>
        <authorList>
            <person name="Hatakeyama M."/>
            <person name="Aluri S."/>
            <person name="Balachadran M.T."/>
            <person name="Sivarajan S.R."/>
            <person name="Poveda L."/>
            <person name="Shimizu-Inatsugi R."/>
            <person name="Schlapbach R."/>
            <person name="Sreeman S.M."/>
            <person name="Shimizu K.K."/>
        </authorList>
    </citation>
    <scope>NUCLEOTIDE SEQUENCE</scope>
</reference>
<keyword evidence="4" id="KW-0862">Zinc</keyword>
<dbReference type="FunFam" id="4.10.1100.10:FF:000001">
    <property type="entry name" value="Squamosa promoter-binding-like protein 14"/>
    <property type="match status" value="1"/>
</dbReference>
<dbReference type="PANTHER" id="PTHR31251">
    <property type="entry name" value="SQUAMOSA PROMOTER-BINDING-LIKE PROTEIN 4"/>
    <property type="match status" value="1"/>
</dbReference>
<dbReference type="InterPro" id="IPR004333">
    <property type="entry name" value="SBP_dom"/>
</dbReference>
<evidence type="ECO:0000313" key="13">
    <source>
        <dbReference type="Proteomes" id="UP001054889"/>
    </source>
</evidence>
<evidence type="ECO:0000256" key="8">
    <source>
        <dbReference type="ARBA" id="ARBA00023242"/>
    </source>
</evidence>
<dbReference type="Pfam" id="PF03110">
    <property type="entry name" value="SBP"/>
    <property type="match status" value="1"/>
</dbReference>
<keyword evidence="5" id="KW-0805">Transcription regulation</keyword>
<dbReference type="InterPro" id="IPR044817">
    <property type="entry name" value="SBP-like"/>
</dbReference>
<evidence type="ECO:0000256" key="9">
    <source>
        <dbReference type="PROSITE-ProRule" id="PRU00470"/>
    </source>
</evidence>
<accession>A0AAV5FBP3</accession>
<evidence type="ECO:0000256" key="3">
    <source>
        <dbReference type="ARBA" id="ARBA00022771"/>
    </source>
</evidence>
<evidence type="ECO:0000256" key="5">
    <source>
        <dbReference type="ARBA" id="ARBA00023015"/>
    </source>
</evidence>
<comment type="subcellular location">
    <subcellularLocation>
        <location evidence="1">Nucleus</location>
    </subcellularLocation>
</comment>
<gene>
    <name evidence="12" type="primary">gb20898</name>
    <name evidence="12" type="ORF">PR202_gb20898</name>
</gene>
<name>A0AAV5FBP3_ELECO</name>
<keyword evidence="7" id="KW-0804">Transcription</keyword>
<dbReference type="PROSITE" id="PS51141">
    <property type="entry name" value="ZF_SBP"/>
    <property type="match status" value="1"/>
</dbReference>
<dbReference type="GO" id="GO:0005634">
    <property type="term" value="C:nucleus"/>
    <property type="evidence" value="ECO:0007669"/>
    <property type="project" value="UniProtKB-SubCell"/>
</dbReference>
<evidence type="ECO:0000256" key="6">
    <source>
        <dbReference type="ARBA" id="ARBA00023125"/>
    </source>
</evidence>
<sequence>MDRRDRSRSRATSAAASMAALAAAAAAGEDNGTMTPMDEDQKPPVASLAVGGAVAGGPSSPPPTPAVPVSARRGVGAVAAGGGGGPSCQAERCGADLTDARRYHKRHKVCEAHSKAPVVIVAGLRQRFCQQCSRFHELTEFDDIKRSCRKRLAGHNERRRKSTADPNGGGNGSDGWRHGDQDGRGHPGNPQLNNLQIR</sequence>
<keyword evidence="6" id="KW-0238">DNA-binding</keyword>
<dbReference type="Gene3D" id="4.10.1100.10">
    <property type="entry name" value="Transcription factor, SBP-box domain"/>
    <property type="match status" value="1"/>
</dbReference>
<keyword evidence="2" id="KW-0479">Metal-binding</keyword>
<evidence type="ECO:0000256" key="1">
    <source>
        <dbReference type="ARBA" id="ARBA00004123"/>
    </source>
</evidence>
<evidence type="ECO:0000256" key="2">
    <source>
        <dbReference type="ARBA" id="ARBA00022723"/>
    </source>
</evidence>
<dbReference type="GO" id="GO:0008270">
    <property type="term" value="F:zinc ion binding"/>
    <property type="evidence" value="ECO:0007669"/>
    <property type="project" value="UniProtKB-KW"/>
</dbReference>
<protein>
    <recommendedName>
        <fullName evidence="11">SBP-type domain-containing protein</fullName>
    </recommendedName>
</protein>
<evidence type="ECO:0000256" key="7">
    <source>
        <dbReference type="ARBA" id="ARBA00023163"/>
    </source>
</evidence>
<organism evidence="12 13">
    <name type="scientific">Eleusine coracana subsp. coracana</name>
    <dbReference type="NCBI Taxonomy" id="191504"/>
    <lineage>
        <taxon>Eukaryota</taxon>
        <taxon>Viridiplantae</taxon>
        <taxon>Streptophyta</taxon>
        <taxon>Embryophyta</taxon>
        <taxon>Tracheophyta</taxon>
        <taxon>Spermatophyta</taxon>
        <taxon>Magnoliopsida</taxon>
        <taxon>Liliopsida</taxon>
        <taxon>Poales</taxon>
        <taxon>Poaceae</taxon>
        <taxon>PACMAD clade</taxon>
        <taxon>Chloridoideae</taxon>
        <taxon>Cynodonteae</taxon>
        <taxon>Eleusininae</taxon>
        <taxon>Eleusine</taxon>
    </lineage>
</organism>
<proteinExistence type="predicted"/>
<keyword evidence="13" id="KW-1185">Reference proteome</keyword>
<keyword evidence="3 9" id="KW-0863">Zinc-finger</keyword>
<evidence type="ECO:0000259" key="11">
    <source>
        <dbReference type="PROSITE" id="PS51141"/>
    </source>
</evidence>
<feature type="domain" description="SBP-type" evidence="11">
    <location>
        <begin position="85"/>
        <end position="162"/>
    </location>
</feature>
<feature type="compositionally biased region" description="Low complexity" evidence="10">
    <location>
        <begin position="10"/>
        <end position="27"/>
    </location>
</feature>
<feature type="region of interest" description="Disordered" evidence="10">
    <location>
        <begin position="154"/>
        <end position="198"/>
    </location>
</feature>